<dbReference type="HOGENOM" id="CLU_667690_0_0_1"/>
<keyword evidence="1" id="KW-0175">Coiled coil</keyword>
<evidence type="ECO:0000313" key="3">
    <source>
        <dbReference type="EMBL" id="EGT34995.1"/>
    </source>
</evidence>
<evidence type="ECO:0000256" key="1">
    <source>
        <dbReference type="SAM" id="Coils"/>
    </source>
</evidence>
<dbReference type="AlphaFoldDB" id="G0NNW1"/>
<feature type="compositionally biased region" description="Low complexity" evidence="2">
    <location>
        <begin position="1"/>
        <end position="19"/>
    </location>
</feature>
<evidence type="ECO:0000256" key="2">
    <source>
        <dbReference type="SAM" id="MobiDB-lite"/>
    </source>
</evidence>
<sequence>MSTSSTTTTQPTTPTESITDSMLKDLLGEPQPEVPEFLRLCQEPPSGYWDAALRACNGLQECGVESEGSRVMDPQARFPGLLMAVPDRAPGLLMIKNPGQWPVAPRLPAPGGQGLLGAHRLHLQAPPPKFFRSRPSNPSNNLQSELQVMRNELQAFQHQQNQKMLDLEVRYSFSKDQELEQLRKEKEAWLQERQMLQDQNQSLLEALESEAQEKRLLEDNIQEYRYDADIDNDIRKEVEMLLEHKDAQIKDLLETLESMGKAHREELQELQDCMEAGSKEQKALEAQVENLKEALNLEILLKNGSLAKIENLKGILTAKTLDTKKSKKQFEKKISTLEKKLETANSELSDSREELLEQLNKREKMSLELGESLEKTTRYLEQLIASREENQLLKTLTTKLEEKLAEERRKED</sequence>
<name>G0NNW1_CAEBE</name>
<feature type="coiled-coil region" evidence="1">
    <location>
        <begin position="253"/>
        <end position="294"/>
    </location>
</feature>
<dbReference type="InParanoid" id="G0NNW1"/>
<evidence type="ECO:0000313" key="4">
    <source>
        <dbReference type="Proteomes" id="UP000008068"/>
    </source>
</evidence>
<reference evidence="4" key="1">
    <citation type="submission" date="2011-07" db="EMBL/GenBank/DDBJ databases">
        <authorList>
            <consortium name="Caenorhabditis brenneri Sequencing and Analysis Consortium"/>
            <person name="Wilson R.K."/>
        </authorList>
    </citation>
    <scope>NUCLEOTIDE SEQUENCE [LARGE SCALE GENOMIC DNA]</scope>
    <source>
        <strain evidence="4">PB2801</strain>
    </source>
</reference>
<feature type="coiled-coil region" evidence="1">
    <location>
        <begin position="139"/>
        <end position="227"/>
    </location>
</feature>
<feature type="coiled-coil region" evidence="1">
    <location>
        <begin position="327"/>
        <end position="365"/>
    </location>
</feature>
<organism evidence="4">
    <name type="scientific">Caenorhabditis brenneri</name>
    <name type="common">Nematode worm</name>
    <dbReference type="NCBI Taxonomy" id="135651"/>
    <lineage>
        <taxon>Eukaryota</taxon>
        <taxon>Metazoa</taxon>
        <taxon>Ecdysozoa</taxon>
        <taxon>Nematoda</taxon>
        <taxon>Chromadorea</taxon>
        <taxon>Rhabditida</taxon>
        <taxon>Rhabditina</taxon>
        <taxon>Rhabditomorpha</taxon>
        <taxon>Rhabditoidea</taxon>
        <taxon>Rhabditidae</taxon>
        <taxon>Peloderinae</taxon>
        <taxon>Caenorhabditis</taxon>
    </lineage>
</organism>
<proteinExistence type="predicted"/>
<dbReference type="EMBL" id="GL379917">
    <property type="protein sequence ID" value="EGT34995.1"/>
    <property type="molecule type" value="Genomic_DNA"/>
</dbReference>
<protein>
    <submittedName>
        <fullName evidence="3">Uncharacterized protein</fullName>
    </submittedName>
</protein>
<dbReference type="Proteomes" id="UP000008068">
    <property type="component" value="Unassembled WGS sequence"/>
</dbReference>
<accession>G0NNW1</accession>
<dbReference type="OMA" id="TETVCHA"/>
<keyword evidence="4" id="KW-1185">Reference proteome</keyword>
<feature type="region of interest" description="Disordered" evidence="2">
    <location>
        <begin position="1"/>
        <end position="20"/>
    </location>
</feature>
<gene>
    <name evidence="3" type="ORF">CAEBREN_17086</name>
</gene>